<accession>A0AAD9KXE9</accession>
<sequence>MPPYKEFTIRLKNAGIGFIALLITVEKRPESQLITSIKAKLTRKSITIMTVSQSQLADINDLSKKVLSQIQDAISRNII</sequence>
<dbReference type="EMBL" id="JAODUO010000490">
    <property type="protein sequence ID" value="KAK2179448.1"/>
    <property type="molecule type" value="Genomic_DNA"/>
</dbReference>
<gene>
    <name evidence="1" type="ORF">NP493_489g03063</name>
</gene>
<reference evidence="1" key="1">
    <citation type="journal article" date="2023" name="Mol. Biol. Evol.">
        <title>Third-Generation Sequencing Reveals the Adaptive Role of the Epigenome in Three Deep-Sea Polychaetes.</title>
        <authorList>
            <person name="Perez M."/>
            <person name="Aroh O."/>
            <person name="Sun Y."/>
            <person name="Lan Y."/>
            <person name="Juniper S.K."/>
            <person name="Young C.R."/>
            <person name="Angers B."/>
            <person name="Qian P.Y."/>
        </authorList>
    </citation>
    <scope>NUCLEOTIDE SEQUENCE</scope>
    <source>
        <strain evidence="1">R07B-5</strain>
    </source>
</reference>
<keyword evidence="2" id="KW-1185">Reference proteome</keyword>
<name>A0AAD9KXE9_RIDPI</name>
<protein>
    <submittedName>
        <fullName evidence="1">Uncharacterized protein</fullName>
    </submittedName>
</protein>
<dbReference type="AlphaFoldDB" id="A0AAD9KXE9"/>
<evidence type="ECO:0000313" key="1">
    <source>
        <dbReference type="EMBL" id="KAK2179448.1"/>
    </source>
</evidence>
<dbReference type="Proteomes" id="UP001209878">
    <property type="component" value="Unassembled WGS sequence"/>
</dbReference>
<organism evidence="1 2">
    <name type="scientific">Ridgeia piscesae</name>
    <name type="common">Tubeworm</name>
    <dbReference type="NCBI Taxonomy" id="27915"/>
    <lineage>
        <taxon>Eukaryota</taxon>
        <taxon>Metazoa</taxon>
        <taxon>Spiralia</taxon>
        <taxon>Lophotrochozoa</taxon>
        <taxon>Annelida</taxon>
        <taxon>Polychaeta</taxon>
        <taxon>Sedentaria</taxon>
        <taxon>Canalipalpata</taxon>
        <taxon>Sabellida</taxon>
        <taxon>Siboglinidae</taxon>
        <taxon>Ridgeia</taxon>
    </lineage>
</organism>
<proteinExistence type="predicted"/>
<comment type="caution">
    <text evidence="1">The sequence shown here is derived from an EMBL/GenBank/DDBJ whole genome shotgun (WGS) entry which is preliminary data.</text>
</comment>
<evidence type="ECO:0000313" key="2">
    <source>
        <dbReference type="Proteomes" id="UP001209878"/>
    </source>
</evidence>